<organism evidence="6">
    <name type="scientific">Calliophis bivirgatus</name>
    <name type="common">Blue Malaysian coral snake</name>
    <name type="synonym">Maticora bivirgata</name>
    <dbReference type="NCBI Taxonomy" id="8633"/>
    <lineage>
        <taxon>Eukaryota</taxon>
        <taxon>Metazoa</taxon>
        <taxon>Chordata</taxon>
        <taxon>Craniata</taxon>
        <taxon>Vertebrata</taxon>
        <taxon>Euteleostomi</taxon>
        <taxon>Lepidosauria</taxon>
        <taxon>Squamata</taxon>
        <taxon>Bifurcata</taxon>
        <taxon>Unidentata</taxon>
        <taxon>Episquamata</taxon>
        <taxon>Toxicofera</taxon>
        <taxon>Serpentes</taxon>
        <taxon>Colubroidea</taxon>
        <taxon>Elapidae</taxon>
        <taxon>Elapinae</taxon>
        <taxon>Calliophis</taxon>
    </lineage>
</organism>
<name>A0A898IL60_CALBG</name>
<dbReference type="GO" id="GO:0031982">
    <property type="term" value="C:vesicle"/>
    <property type="evidence" value="ECO:0007669"/>
    <property type="project" value="TreeGrafter"/>
</dbReference>
<dbReference type="PANTHER" id="PTHR46186">
    <property type="entry name" value="CYSTATIN"/>
    <property type="match status" value="1"/>
</dbReference>
<feature type="domain" description="Cystatin" evidence="5">
    <location>
        <begin position="29"/>
        <end position="106"/>
    </location>
</feature>
<evidence type="ECO:0000256" key="1">
    <source>
        <dbReference type="ARBA" id="ARBA00009403"/>
    </source>
</evidence>
<keyword evidence="3" id="KW-0789">Thiol protease inhibitor</keyword>
<reference evidence="6" key="1">
    <citation type="journal article" name="Toxins">
        <title>Electric Blue: Molecular Evolution of Three-Finger Toxins in the Long-Glanded Coral Snake Species Calliophis bivirgatus.</title>
        <authorList>
            <person name="Dashevsky D."/>
            <person name="Rokyta D."/>
            <person name="Frank N."/>
            <person name="Nouwens A."/>
            <person name="Fry B.G."/>
        </authorList>
    </citation>
    <scope>NUCLEOTIDE SEQUENCE</scope>
    <source>
        <tissue evidence="6">Venom gland</tissue>
    </source>
</reference>
<dbReference type="Gene3D" id="3.10.450.10">
    <property type="match status" value="1"/>
</dbReference>
<evidence type="ECO:0000256" key="4">
    <source>
        <dbReference type="SAM" id="SignalP"/>
    </source>
</evidence>
<evidence type="ECO:0000313" key="6">
    <source>
        <dbReference type="EMBL" id="QSI83991.1"/>
    </source>
</evidence>
<comment type="similarity">
    <text evidence="1">Belongs to the cystatin family.</text>
</comment>
<sequence length="136" mass="15705">MGRSLLGLLGAVLMLPPVLLTETDEHLYQAPINHPYVQKALAFAVEKYNLDREDSSNYFNVMRVLKAQWKVSFRVEYHLKVELVKTTCEKVGEIKKYNKIKKCNVLQGNHKRPICYFRVVPDCVSFEMNVEIAVCV</sequence>
<keyword evidence="2" id="KW-0646">Protease inhibitor</keyword>
<dbReference type="GO" id="GO:0005737">
    <property type="term" value="C:cytoplasm"/>
    <property type="evidence" value="ECO:0007669"/>
    <property type="project" value="TreeGrafter"/>
</dbReference>
<evidence type="ECO:0000256" key="2">
    <source>
        <dbReference type="ARBA" id="ARBA00022690"/>
    </source>
</evidence>
<dbReference type="EMBL" id="MW575087">
    <property type="protein sequence ID" value="QSI83991.1"/>
    <property type="molecule type" value="mRNA"/>
</dbReference>
<dbReference type="InterPro" id="IPR000010">
    <property type="entry name" value="Cystatin_dom"/>
</dbReference>
<dbReference type="PANTHER" id="PTHR46186:SF2">
    <property type="entry name" value="CYSTATIN"/>
    <property type="match status" value="1"/>
</dbReference>
<dbReference type="AlphaFoldDB" id="A0A898IL60"/>
<dbReference type="GO" id="GO:0005615">
    <property type="term" value="C:extracellular space"/>
    <property type="evidence" value="ECO:0007669"/>
    <property type="project" value="TreeGrafter"/>
</dbReference>
<dbReference type="SUPFAM" id="SSF54403">
    <property type="entry name" value="Cystatin/monellin"/>
    <property type="match status" value="1"/>
</dbReference>
<keyword evidence="4" id="KW-0732">Signal</keyword>
<dbReference type="CDD" id="cd00042">
    <property type="entry name" value="CY"/>
    <property type="match status" value="1"/>
</dbReference>
<feature type="signal peptide" evidence="4">
    <location>
        <begin position="1"/>
        <end position="20"/>
    </location>
</feature>
<accession>A0A898IL60</accession>
<feature type="chain" id="PRO_5032705084" evidence="4">
    <location>
        <begin position="21"/>
        <end position="136"/>
    </location>
</feature>
<proteinExistence type="evidence at transcript level"/>
<dbReference type="Pfam" id="PF00031">
    <property type="entry name" value="Cystatin"/>
    <property type="match status" value="1"/>
</dbReference>
<dbReference type="InterPro" id="IPR046350">
    <property type="entry name" value="Cystatin_sf"/>
</dbReference>
<evidence type="ECO:0000259" key="5">
    <source>
        <dbReference type="Pfam" id="PF00031"/>
    </source>
</evidence>
<dbReference type="GO" id="GO:0004869">
    <property type="term" value="F:cysteine-type endopeptidase inhibitor activity"/>
    <property type="evidence" value="ECO:0007669"/>
    <property type="project" value="UniProtKB-KW"/>
</dbReference>
<protein>
    <submittedName>
        <fullName evidence="6">Cystatin</fullName>
    </submittedName>
</protein>
<evidence type="ECO:0000256" key="3">
    <source>
        <dbReference type="ARBA" id="ARBA00022704"/>
    </source>
</evidence>